<comment type="caution">
    <text evidence="5">The sequence shown here is derived from an EMBL/GenBank/DDBJ whole genome shotgun (WGS) entry which is preliminary data.</text>
</comment>
<dbReference type="NCBIfam" id="TIGR00496">
    <property type="entry name" value="frr"/>
    <property type="match status" value="1"/>
</dbReference>
<evidence type="ECO:0000256" key="1">
    <source>
        <dbReference type="ARBA" id="ARBA00005912"/>
    </source>
</evidence>
<protein>
    <recommendedName>
        <fullName evidence="3">Ribosome-recycling factor</fullName>
        <shortName evidence="3">RRF</shortName>
    </recommendedName>
    <alternativeName>
        <fullName evidence="3">Ribosome-releasing factor</fullName>
    </alternativeName>
</protein>
<comment type="subcellular location">
    <subcellularLocation>
        <location evidence="3">Cytoplasm</location>
    </subcellularLocation>
</comment>
<feature type="domain" description="Ribosome recycling factor" evidence="4">
    <location>
        <begin position="23"/>
        <end position="182"/>
    </location>
</feature>
<evidence type="ECO:0000313" key="5">
    <source>
        <dbReference type="EMBL" id="MDT0691655.1"/>
    </source>
</evidence>
<dbReference type="PANTHER" id="PTHR20982">
    <property type="entry name" value="RIBOSOME RECYCLING FACTOR"/>
    <property type="match status" value="1"/>
</dbReference>
<dbReference type="RefSeq" id="WP_311687297.1">
    <property type="nucleotide sequence ID" value="NZ_JAVRHM010000031.1"/>
</dbReference>
<dbReference type="HAMAP" id="MF_00040">
    <property type="entry name" value="RRF"/>
    <property type="match status" value="1"/>
</dbReference>
<dbReference type="InterPro" id="IPR036191">
    <property type="entry name" value="RRF_sf"/>
</dbReference>
<gene>
    <name evidence="3 5" type="primary">frr</name>
    <name evidence="5" type="ORF">RM549_17820</name>
</gene>
<dbReference type="Pfam" id="PF01765">
    <property type="entry name" value="RRF"/>
    <property type="match status" value="1"/>
</dbReference>
<dbReference type="InterPro" id="IPR002661">
    <property type="entry name" value="Ribosome_recyc_fac"/>
</dbReference>
<keyword evidence="6" id="KW-1185">Reference proteome</keyword>
<dbReference type="CDD" id="cd00520">
    <property type="entry name" value="RRF"/>
    <property type="match status" value="1"/>
</dbReference>
<name>A0ABU3E6N2_9FLAO</name>
<dbReference type="InterPro" id="IPR023584">
    <property type="entry name" value="Ribosome_recyc_fac_dom"/>
</dbReference>
<organism evidence="5 6">
    <name type="scientific">Autumnicola patrickiae</name>
    <dbReference type="NCBI Taxonomy" id="3075591"/>
    <lineage>
        <taxon>Bacteria</taxon>
        <taxon>Pseudomonadati</taxon>
        <taxon>Bacteroidota</taxon>
        <taxon>Flavobacteriia</taxon>
        <taxon>Flavobacteriales</taxon>
        <taxon>Flavobacteriaceae</taxon>
        <taxon>Autumnicola</taxon>
    </lineage>
</organism>
<reference evidence="5 6" key="1">
    <citation type="submission" date="2023-09" db="EMBL/GenBank/DDBJ databases">
        <authorList>
            <person name="Rey-Velasco X."/>
        </authorList>
    </citation>
    <scope>NUCLEOTIDE SEQUENCE [LARGE SCALE GENOMIC DNA]</scope>
    <source>
        <strain evidence="5 6">F188</strain>
    </source>
</reference>
<dbReference type="EMBL" id="JAVRHM010000031">
    <property type="protein sequence ID" value="MDT0691655.1"/>
    <property type="molecule type" value="Genomic_DNA"/>
</dbReference>
<evidence type="ECO:0000259" key="4">
    <source>
        <dbReference type="Pfam" id="PF01765"/>
    </source>
</evidence>
<evidence type="ECO:0000256" key="3">
    <source>
        <dbReference type="HAMAP-Rule" id="MF_00040"/>
    </source>
</evidence>
<evidence type="ECO:0000313" key="6">
    <source>
        <dbReference type="Proteomes" id="UP001261624"/>
    </source>
</evidence>
<proteinExistence type="inferred from homology"/>
<keyword evidence="2 3" id="KW-0648">Protein biosynthesis</keyword>
<sequence>MEDELDFIIDSTKEAMDNAIEHLKKQLLNIRAGKANPAMLGGVLVEYYGAKTPLNQVANVSTPDARTISVQPFEKKLIPEIEKGIMQANLGFNPMNNGESVIINVPPLTEERRTQLVKQAKAEAEDAKIGVRNDRKSANNDLKKLDISEDLRKSAEADVQTLTDEHIEKIDSILVVKEKEIMTI</sequence>
<dbReference type="SUPFAM" id="SSF55194">
    <property type="entry name" value="Ribosome recycling factor, RRF"/>
    <property type="match status" value="1"/>
</dbReference>
<evidence type="ECO:0000256" key="2">
    <source>
        <dbReference type="ARBA" id="ARBA00022917"/>
    </source>
</evidence>
<dbReference type="Proteomes" id="UP001261624">
    <property type="component" value="Unassembled WGS sequence"/>
</dbReference>
<dbReference type="PANTHER" id="PTHR20982:SF3">
    <property type="entry name" value="MITOCHONDRIAL RIBOSOME RECYCLING FACTOR PSEUDO 1"/>
    <property type="match status" value="1"/>
</dbReference>
<dbReference type="Gene3D" id="3.30.1360.40">
    <property type="match status" value="1"/>
</dbReference>
<accession>A0ABU3E6N2</accession>
<keyword evidence="3" id="KW-0963">Cytoplasm</keyword>
<comment type="function">
    <text evidence="3">Responsible for the release of ribosomes from messenger RNA at the termination of protein biosynthesis. May increase the efficiency of translation by recycling ribosomes from one round of translation to another.</text>
</comment>
<dbReference type="Gene3D" id="1.10.132.20">
    <property type="entry name" value="Ribosome-recycling factor"/>
    <property type="match status" value="1"/>
</dbReference>
<comment type="similarity">
    <text evidence="1 3">Belongs to the RRF family.</text>
</comment>